<comment type="similarity">
    <text evidence="1">Belongs to the prokaryotic molybdopterin-containing oxidoreductase family.</text>
</comment>
<keyword evidence="2" id="KW-0479">Metal-binding</keyword>
<dbReference type="Gene3D" id="3.40.50.740">
    <property type="match status" value="1"/>
</dbReference>
<evidence type="ECO:0000313" key="7">
    <source>
        <dbReference type="Proteomes" id="UP001271769"/>
    </source>
</evidence>
<dbReference type="Gene3D" id="3.40.228.10">
    <property type="entry name" value="Dimethylsulfoxide Reductase, domain 2"/>
    <property type="match status" value="1"/>
</dbReference>
<dbReference type="Gene3D" id="2.20.25.90">
    <property type="entry name" value="ADC-like domains"/>
    <property type="match status" value="1"/>
</dbReference>
<dbReference type="EMBL" id="JAXCLX010000001">
    <property type="protein sequence ID" value="MDY0870331.1"/>
    <property type="molecule type" value="Genomic_DNA"/>
</dbReference>
<keyword evidence="3" id="KW-0408">Iron</keyword>
<evidence type="ECO:0000256" key="3">
    <source>
        <dbReference type="ARBA" id="ARBA00023004"/>
    </source>
</evidence>
<protein>
    <submittedName>
        <fullName evidence="6">Molybdopterin-dependent oxidoreductase</fullName>
    </submittedName>
</protein>
<sequence length="672" mass="71861">MTDKTIIKTTCPRDCYDSCGIAVVKSADGRVKVLGDPDHNVSRGALCGKCAIAYNGAYLDPKARLTQPLLRTGPKGSRQYKPIGWDEAIAIIADGFKEIIGKSGPEAIWHTHYTGTCSALAGGFPQRFFHRLGASEVDPDSICNAAGHAALNYLYGTSTDGFDPRMAKDAACILVWGANPSASAPHRHKFWLKETGAKIIVVDPVRHDTADQADLHLQPYPGSDAALAYGLLHVLVREKLIDQRFIDAHTLGWNELQPLIAAADPLTTEAKTGVAAADIIAAATMYGSGPALLWLGQGLQRQPTGGNVFRAVGLLPAATGNFAKPGAGLLYLNGGARRGIDGDYLEAPHLRRNERQTVSHMDLVDLLRDRARAQALVTWNINIAASNPRQAALRDALNSDELFHVAIDLFATDTVDHADIILPAASFLEFDDLVMSYFDLTVSAQVAATAPMGAALPNQEIFRRLARAMGLKEPDLFEDDGTILDTLARQLGQRDFATLKRAGTVQRWSEPVLQFPDLKFSTPSTKIEFASAAAAADGHPRVPLPSVDARPAGSKLRLLSPASRWLMNSSYHNDPKIAAKLGPEHITLHPDDAAARGLQAGAKVMVSNATAAIEMIVEVAPMLPRGVALAAKSRWPKLIPGGLSVNALNPGTKSDMAESSSVHGIEVEVTAA</sequence>
<dbReference type="InterPro" id="IPR050612">
    <property type="entry name" value="Prok_Mopterin_Oxidored"/>
</dbReference>
<reference evidence="6 7" key="1">
    <citation type="journal article" date="2013" name="Antonie Van Leeuwenhoek">
        <title>Dongia rigui sp. nov., isolated from freshwater of a large wetland in Korea.</title>
        <authorList>
            <person name="Baik K.S."/>
            <person name="Hwang Y.M."/>
            <person name="Choi J.S."/>
            <person name="Kwon J."/>
            <person name="Seong C.N."/>
        </authorList>
    </citation>
    <scope>NUCLEOTIDE SEQUENCE [LARGE SCALE GENOMIC DNA]</scope>
    <source>
        <strain evidence="6 7">04SU4-P</strain>
    </source>
</reference>
<evidence type="ECO:0000256" key="2">
    <source>
        <dbReference type="ARBA" id="ARBA00022723"/>
    </source>
</evidence>
<evidence type="ECO:0000256" key="1">
    <source>
        <dbReference type="ARBA" id="ARBA00010312"/>
    </source>
</evidence>
<dbReference type="PANTHER" id="PTHR43742:SF6">
    <property type="entry name" value="OXIDOREDUCTASE YYAE-RELATED"/>
    <property type="match status" value="1"/>
</dbReference>
<keyword evidence="7" id="KW-1185">Reference proteome</keyword>
<dbReference type="Pfam" id="PF01568">
    <property type="entry name" value="Molydop_binding"/>
    <property type="match status" value="1"/>
</dbReference>
<gene>
    <name evidence="6" type="ORF">SMD31_00265</name>
</gene>
<dbReference type="Proteomes" id="UP001271769">
    <property type="component" value="Unassembled WGS sequence"/>
</dbReference>
<accession>A0ABU5DUQ0</accession>
<dbReference type="PANTHER" id="PTHR43742">
    <property type="entry name" value="TRIMETHYLAMINE-N-OXIDE REDUCTASE"/>
    <property type="match status" value="1"/>
</dbReference>
<dbReference type="InterPro" id="IPR009010">
    <property type="entry name" value="Asp_de-COase-like_dom_sf"/>
</dbReference>
<dbReference type="InterPro" id="IPR006963">
    <property type="entry name" value="Mopterin_OxRdtase_4Fe-4S_dom"/>
</dbReference>
<dbReference type="SUPFAM" id="SSF53706">
    <property type="entry name" value="Formate dehydrogenase/DMSO reductase, domains 1-3"/>
    <property type="match status" value="1"/>
</dbReference>
<dbReference type="SMART" id="SM00926">
    <property type="entry name" value="Molybdop_Fe4S4"/>
    <property type="match status" value="1"/>
</dbReference>
<dbReference type="Gene3D" id="3.30.2070.10">
    <property type="entry name" value="Formate dehydrogenase/DMSO reductase"/>
    <property type="match status" value="1"/>
</dbReference>
<evidence type="ECO:0000256" key="4">
    <source>
        <dbReference type="ARBA" id="ARBA00023014"/>
    </source>
</evidence>
<evidence type="ECO:0000313" key="6">
    <source>
        <dbReference type="EMBL" id="MDY0870331.1"/>
    </source>
</evidence>
<comment type="caution">
    <text evidence="6">The sequence shown here is derived from an EMBL/GenBank/DDBJ whole genome shotgun (WGS) entry which is preliminary data.</text>
</comment>
<dbReference type="InterPro" id="IPR006656">
    <property type="entry name" value="Mopterin_OxRdtase"/>
</dbReference>
<dbReference type="Pfam" id="PF04879">
    <property type="entry name" value="Molybdop_Fe4S4"/>
    <property type="match status" value="1"/>
</dbReference>
<dbReference type="Pfam" id="PF00384">
    <property type="entry name" value="Molybdopterin"/>
    <property type="match status" value="1"/>
</dbReference>
<keyword evidence="4" id="KW-0411">Iron-sulfur</keyword>
<organism evidence="6 7">
    <name type="scientific">Dongia rigui</name>
    <dbReference type="NCBI Taxonomy" id="940149"/>
    <lineage>
        <taxon>Bacteria</taxon>
        <taxon>Pseudomonadati</taxon>
        <taxon>Pseudomonadota</taxon>
        <taxon>Alphaproteobacteria</taxon>
        <taxon>Rhodospirillales</taxon>
        <taxon>Dongiaceae</taxon>
        <taxon>Dongia</taxon>
    </lineage>
</organism>
<evidence type="ECO:0000259" key="5">
    <source>
        <dbReference type="PROSITE" id="PS51669"/>
    </source>
</evidence>
<dbReference type="PROSITE" id="PS51669">
    <property type="entry name" value="4FE4S_MOW_BIS_MGD"/>
    <property type="match status" value="1"/>
</dbReference>
<dbReference type="InterPro" id="IPR006657">
    <property type="entry name" value="MoPterin_dinucl-bd_dom"/>
</dbReference>
<feature type="domain" description="4Fe-4S Mo/W bis-MGD-type" evidence="5">
    <location>
        <begin position="4"/>
        <end position="61"/>
    </location>
</feature>
<proteinExistence type="inferred from homology"/>
<dbReference type="SUPFAM" id="SSF50692">
    <property type="entry name" value="ADC-like"/>
    <property type="match status" value="1"/>
</dbReference>
<name>A0ABU5DUQ0_9PROT</name>
<dbReference type="RefSeq" id="WP_320498493.1">
    <property type="nucleotide sequence ID" value="NZ_JAXCLX010000001.1"/>
</dbReference>
<dbReference type="Gene3D" id="2.40.40.20">
    <property type="match status" value="1"/>
</dbReference>